<evidence type="ECO:0000259" key="1">
    <source>
        <dbReference type="PROSITE" id="PS51186"/>
    </source>
</evidence>
<keyword evidence="3" id="KW-1185">Reference proteome</keyword>
<reference evidence="2 3" key="1">
    <citation type="journal article" date="2016" name="Front. Microbiol.">
        <title>Comprehensive Phylogenetic Analysis of Bovine Non-aureus Staphylococci Species Based on Whole-Genome Sequencing.</title>
        <authorList>
            <person name="Naushad S."/>
            <person name="Barkema H.W."/>
            <person name="Luby C."/>
            <person name="Condas L.A."/>
            <person name="Nobrega D.B."/>
            <person name="Carson D.A."/>
            <person name="De Buck J."/>
        </authorList>
    </citation>
    <scope>NUCLEOTIDE SEQUENCE [LARGE SCALE GENOMIC DNA]</scope>
    <source>
        <strain evidence="2 3">SNUC 4554</strain>
    </source>
</reference>
<dbReference type="EMBL" id="QXUF01000009">
    <property type="protein sequence ID" value="RIN02542.1"/>
    <property type="molecule type" value="Genomic_DNA"/>
</dbReference>
<feature type="domain" description="N-acetyltransferase" evidence="1">
    <location>
        <begin position="19"/>
        <end position="177"/>
    </location>
</feature>
<dbReference type="PROSITE" id="PS51186">
    <property type="entry name" value="GNAT"/>
    <property type="match status" value="1"/>
</dbReference>
<dbReference type="GO" id="GO:0016747">
    <property type="term" value="F:acyltransferase activity, transferring groups other than amino-acyl groups"/>
    <property type="evidence" value="ECO:0007669"/>
    <property type="project" value="InterPro"/>
</dbReference>
<name>A0A418II98_9STAP</name>
<dbReference type="GeneID" id="79051594"/>
<dbReference type="PANTHER" id="PTHR43792:SF13">
    <property type="entry name" value="ACETYLTRANSFERASE"/>
    <property type="match status" value="1"/>
</dbReference>
<dbReference type="SUPFAM" id="SSF55729">
    <property type="entry name" value="Acyl-CoA N-acyltransferases (Nat)"/>
    <property type="match status" value="1"/>
</dbReference>
<protein>
    <submittedName>
        <fullName evidence="2">N-acetyltransferase</fullName>
    </submittedName>
</protein>
<dbReference type="Pfam" id="PF13302">
    <property type="entry name" value="Acetyltransf_3"/>
    <property type="match status" value="1"/>
</dbReference>
<dbReference type="PANTHER" id="PTHR43792">
    <property type="entry name" value="GNAT FAMILY, PUTATIVE (AFU_ORTHOLOGUE AFUA_3G00765)-RELATED-RELATED"/>
    <property type="match status" value="1"/>
</dbReference>
<dbReference type="InterPro" id="IPR016181">
    <property type="entry name" value="Acyl_CoA_acyltransferase"/>
</dbReference>
<dbReference type="RefSeq" id="WP_081324984.1">
    <property type="nucleotide sequence ID" value="NZ_CP068712.1"/>
</dbReference>
<dbReference type="OrthoDB" id="9798081at2"/>
<dbReference type="Gene3D" id="3.40.630.30">
    <property type="match status" value="1"/>
</dbReference>
<dbReference type="AlphaFoldDB" id="A0A418II98"/>
<evidence type="ECO:0000313" key="3">
    <source>
        <dbReference type="Proteomes" id="UP000286317"/>
    </source>
</evidence>
<gene>
    <name evidence="2" type="ORF">BU112_02105</name>
</gene>
<dbReference type="InterPro" id="IPR051531">
    <property type="entry name" value="N-acetyltransferase"/>
</dbReference>
<evidence type="ECO:0000313" key="2">
    <source>
        <dbReference type="EMBL" id="RIN02542.1"/>
    </source>
</evidence>
<organism evidence="2 3">
    <name type="scientific">Staphylococcus shinii</name>
    <dbReference type="NCBI Taxonomy" id="2912228"/>
    <lineage>
        <taxon>Bacteria</taxon>
        <taxon>Bacillati</taxon>
        <taxon>Bacillota</taxon>
        <taxon>Bacilli</taxon>
        <taxon>Bacillales</taxon>
        <taxon>Staphylococcaceae</taxon>
        <taxon>Staphylococcus</taxon>
    </lineage>
</organism>
<dbReference type="Proteomes" id="UP000286317">
    <property type="component" value="Unassembled WGS sequence"/>
</dbReference>
<sequence length="177" mass="20827">METDYIMETNFIIETDRLYLVRPSHEYLVDLYNLHSDPRTNVYNPAGPHQSIEETEEMLKSWIEHWFKYRFGYALMIEKGSGKMIGMCGLTYKTMLGETYLNLAYRLNPDFARKGYTKESCLAVIEYVKEDIQVSNQILVRTKKDNRPSIMTAQSLGFEEISSYNNYEEMGDVYLFE</sequence>
<proteinExistence type="predicted"/>
<comment type="caution">
    <text evidence="2">The sequence shown here is derived from an EMBL/GenBank/DDBJ whole genome shotgun (WGS) entry which is preliminary data.</text>
</comment>
<dbReference type="InterPro" id="IPR000182">
    <property type="entry name" value="GNAT_dom"/>
</dbReference>
<accession>A0A418II98</accession>